<dbReference type="GO" id="GO:0006465">
    <property type="term" value="P:signal peptide processing"/>
    <property type="evidence" value="ECO:0007669"/>
    <property type="project" value="InterPro"/>
</dbReference>
<dbReference type="Pfam" id="PF06645">
    <property type="entry name" value="SPC12"/>
    <property type="match status" value="1"/>
</dbReference>
<dbReference type="InParanoid" id="A0A1V8SW73"/>
<dbReference type="AlphaFoldDB" id="A0A1V8SW73"/>
<keyword evidence="7 9" id="KW-0472">Membrane</keyword>
<organism evidence="10 11">
    <name type="scientific">Cryoendolithus antarcticus</name>
    <dbReference type="NCBI Taxonomy" id="1507870"/>
    <lineage>
        <taxon>Eukaryota</taxon>
        <taxon>Fungi</taxon>
        <taxon>Dikarya</taxon>
        <taxon>Ascomycota</taxon>
        <taxon>Pezizomycotina</taxon>
        <taxon>Dothideomycetes</taxon>
        <taxon>Dothideomycetidae</taxon>
        <taxon>Cladosporiales</taxon>
        <taxon>Cladosporiaceae</taxon>
        <taxon>Cryoendolithus</taxon>
    </lineage>
</organism>
<evidence type="ECO:0000256" key="5">
    <source>
        <dbReference type="ARBA" id="ARBA00022824"/>
    </source>
</evidence>
<sequence>MDALLEQARDVYEGQIDFPSQRLADNLTTALLTITGILSFLLGYLTQDIIKTLYTGLGGAALTFLVVVPPWPWYNQAPERWLPARVPKRSTKTYASGVDLGGVNIEVDGKRIG</sequence>
<keyword evidence="6 9" id="KW-1133">Transmembrane helix</keyword>
<evidence type="ECO:0000313" key="11">
    <source>
        <dbReference type="Proteomes" id="UP000192596"/>
    </source>
</evidence>
<proteinExistence type="inferred from homology"/>
<evidence type="ECO:0000256" key="3">
    <source>
        <dbReference type="ARBA" id="ARBA00017059"/>
    </source>
</evidence>
<keyword evidence="11" id="KW-1185">Reference proteome</keyword>
<evidence type="ECO:0000256" key="1">
    <source>
        <dbReference type="ARBA" id="ARBA00004477"/>
    </source>
</evidence>
<reference evidence="11" key="1">
    <citation type="submission" date="2017-03" db="EMBL/GenBank/DDBJ databases">
        <title>Genomes of endolithic fungi from Antarctica.</title>
        <authorList>
            <person name="Coleine C."/>
            <person name="Masonjones S."/>
            <person name="Stajich J.E."/>
        </authorList>
    </citation>
    <scope>NUCLEOTIDE SEQUENCE [LARGE SCALE GENOMIC DNA]</scope>
    <source>
        <strain evidence="11">CCFEE 5527</strain>
    </source>
</reference>
<dbReference type="GO" id="GO:0005787">
    <property type="term" value="C:signal peptidase complex"/>
    <property type="evidence" value="ECO:0007669"/>
    <property type="project" value="InterPro"/>
</dbReference>
<evidence type="ECO:0000256" key="6">
    <source>
        <dbReference type="ARBA" id="ARBA00022989"/>
    </source>
</evidence>
<keyword evidence="5" id="KW-0256">Endoplasmic reticulum</keyword>
<comment type="function">
    <text evidence="8">Component of the signal peptidase complex (SPC) which catalyzes the cleavage of N-terminal signal sequences from nascent proteins as they are translocated into the lumen of the endoplasmic reticulum. Dispensable for SPC enzymatic activity.</text>
</comment>
<dbReference type="PANTHER" id="PTHR13202:SF0">
    <property type="entry name" value="SIGNAL PEPTIDASE COMPLEX SUBUNIT 1"/>
    <property type="match status" value="1"/>
</dbReference>
<comment type="caution">
    <text evidence="10">The sequence shown here is derived from an EMBL/GenBank/DDBJ whole genome shotgun (WGS) entry which is preliminary data.</text>
</comment>
<dbReference type="PANTHER" id="PTHR13202">
    <property type="entry name" value="MICROSOMAL SIGNAL PEPTIDASE 12 KDA SUBUNIT"/>
    <property type="match status" value="1"/>
</dbReference>
<comment type="subcellular location">
    <subcellularLocation>
        <location evidence="1">Endoplasmic reticulum membrane</location>
        <topology evidence="1">Multi-pass membrane protein</topology>
    </subcellularLocation>
</comment>
<evidence type="ECO:0000256" key="4">
    <source>
        <dbReference type="ARBA" id="ARBA00022692"/>
    </source>
</evidence>
<evidence type="ECO:0000256" key="7">
    <source>
        <dbReference type="ARBA" id="ARBA00023136"/>
    </source>
</evidence>
<protein>
    <recommendedName>
        <fullName evidence="3">Signal peptidase complex subunit 1</fullName>
    </recommendedName>
</protein>
<dbReference type="OrthoDB" id="263893at2759"/>
<dbReference type="InterPro" id="IPR009542">
    <property type="entry name" value="Spc1/SPCS1"/>
</dbReference>
<keyword evidence="4 9" id="KW-0812">Transmembrane</keyword>
<accession>A0A1V8SW73</accession>
<name>A0A1V8SW73_9PEZI</name>
<evidence type="ECO:0000256" key="8">
    <source>
        <dbReference type="ARBA" id="ARBA00045204"/>
    </source>
</evidence>
<dbReference type="Proteomes" id="UP000192596">
    <property type="component" value="Unassembled WGS sequence"/>
</dbReference>
<dbReference type="STRING" id="1507870.A0A1V8SW73"/>
<evidence type="ECO:0000256" key="9">
    <source>
        <dbReference type="SAM" id="Phobius"/>
    </source>
</evidence>
<evidence type="ECO:0000256" key="2">
    <source>
        <dbReference type="ARBA" id="ARBA00005245"/>
    </source>
</evidence>
<comment type="similarity">
    <text evidence="2">Belongs to the SPCS1 family.</text>
</comment>
<dbReference type="FunCoup" id="A0A1V8SW73">
    <property type="interactions" value="254"/>
</dbReference>
<dbReference type="GO" id="GO:0045047">
    <property type="term" value="P:protein targeting to ER"/>
    <property type="evidence" value="ECO:0007669"/>
    <property type="project" value="TreeGrafter"/>
</dbReference>
<dbReference type="EMBL" id="NAJO01000024">
    <property type="protein sequence ID" value="OQO03425.1"/>
    <property type="molecule type" value="Genomic_DNA"/>
</dbReference>
<gene>
    <name evidence="10" type="ORF">B0A48_10088</name>
</gene>
<feature type="transmembrane region" description="Helical" evidence="9">
    <location>
        <begin position="27"/>
        <end position="46"/>
    </location>
</feature>
<feature type="transmembrane region" description="Helical" evidence="9">
    <location>
        <begin position="53"/>
        <end position="73"/>
    </location>
</feature>
<evidence type="ECO:0000313" key="10">
    <source>
        <dbReference type="EMBL" id="OQO03425.1"/>
    </source>
</evidence>